<feature type="transmembrane region" description="Helical" evidence="1">
    <location>
        <begin position="14"/>
        <end position="33"/>
    </location>
</feature>
<evidence type="ECO:0000313" key="2">
    <source>
        <dbReference type="EMBL" id="QEE28742.1"/>
    </source>
</evidence>
<evidence type="ECO:0000313" key="3">
    <source>
        <dbReference type="Proteomes" id="UP000321820"/>
    </source>
</evidence>
<feature type="transmembrane region" description="Helical" evidence="1">
    <location>
        <begin position="70"/>
        <end position="92"/>
    </location>
</feature>
<gene>
    <name evidence="2" type="ORF">FTW19_12475</name>
</gene>
<keyword evidence="1" id="KW-0812">Transmembrane</keyword>
<dbReference type="EMBL" id="CP042806">
    <property type="protein sequence ID" value="QEE28742.1"/>
    <property type="molecule type" value="Genomic_DNA"/>
</dbReference>
<dbReference type="Proteomes" id="UP000321820">
    <property type="component" value="Chromosome"/>
</dbReference>
<dbReference type="OrthoDB" id="123443at2"/>
<dbReference type="AlphaFoldDB" id="A0A5B9E943"/>
<sequence length="102" mass="11728">MAVPALLDLRQKSLLRGGLLVFGSFGAGIWLSDFPNNRATLWLILPTLLSFLGTIECIRCMRRKWSWYHGGVLLLIYADLMVITLLLFFLLYPYAHWLTNAR</sequence>
<accession>A0A5B9E943</accession>
<name>A0A5B9E943_9BACT</name>
<protein>
    <submittedName>
        <fullName evidence="2">Permease</fullName>
    </submittedName>
</protein>
<evidence type="ECO:0000256" key="1">
    <source>
        <dbReference type="SAM" id="Phobius"/>
    </source>
</evidence>
<keyword evidence="1" id="KW-1133">Transmembrane helix</keyword>
<organism evidence="2 3">
    <name type="scientific">Terriglobus albidus</name>
    <dbReference type="NCBI Taxonomy" id="1592106"/>
    <lineage>
        <taxon>Bacteria</taxon>
        <taxon>Pseudomonadati</taxon>
        <taxon>Acidobacteriota</taxon>
        <taxon>Terriglobia</taxon>
        <taxon>Terriglobales</taxon>
        <taxon>Acidobacteriaceae</taxon>
        <taxon>Terriglobus</taxon>
    </lineage>
</organism>
<proteinExistence type="predicted"/>
<dbReference type="RefSeq" id="WP_147647932.1">
    <property type="nucleotide sequence ID" value="NZ_CP042806.1"/>
</dbReference>
<dbReference type="KEGG" id="talb:FTW19_12475"/>
<keyword evidence="3" id="KW-1185">Reference proteome</keyword>
<feature type="transmembrane region" description="Helical" evidence="1">
    <location>
        <begin position="39"/>
        <end position="58"/>
    </location>
</feature>
<reference evidence="2 3" key="1">
    <citation type="submission" date="2019-08" db="EMBL/GenBank/DDBJ databases">
        <title>Complete genome sequence of Terriglobus albidus strain ORNL.</title>
        <authorList>
            <person name="Podar M."/>
        </authorList>
    </citation>
    <scope>NUCLEOTIDE SEQUENCE [LARGE SCALE GENOMIC DNA]</scope>
    <source>
        <strain evidence="2 3">ORNL</strain>
    </source>
</reference>
<keyword evidence="1" id="KW-0472">Membrane</keyword>